<accession>A0AAV2R6Y7</accession>
<evidence type="ECO:0000256" key="2">
    <source>
        <dbReference type="SAM" id="SignalP"/>
    </source>
</evidence>
<organism evidence="3 4">
    <name type="scientific">Meganyctiphanes norvegica</name>
    <name type="common">Northern krill</name>
    <name type="synonym">Thysanopoda norvegica</name>
    <dbReference type="NCBI Taxonomy" id="48144"/>
    <lineage>
        <taxon>Eukaryota</taxon>
        <taxon>Metazoa</taxon>
        <taxon>Ecdysozoa</taxon>
        <taxon>Arthropoda</taxon>
        <taxon>Crustacea</taxon>
        <taxon>Multicrustacea</taxon>
        <taxon>Malacostraca</taxon>
        <taxon>Eumalacostraca</taxon>
        <taxon>Eucarida</taxon>
        <taxon>Euphausiacea</taxon>
        <taxon>Euphausiidae</taxon>
        <taxon>Meganyctiphanes</taxon>
    </lineage>
</organism>
<dbReference type="Proteomes" id="UP001497623">
    <property type="component" value="Unassembled WGS sequence"/>
</dbReference>
<feature type="non-terminal residue" evidence="3">
    <location>
        <position position="108"/>
    </location>
</feature>
<feature type="chain" id="PRO_5043550830" evidence="2">
    <location>
        <begin position="19"/>
        <end position="108"/>
    </location>
</feature>
<evidence type="ECO:0000313" key="3">
    <source>
        <dbReference type="EMBL" id="CAL4114432.1"/>
    </source>
</evidence>
<protein>
    <submittedName>
        <fullName evidence="3">Uncharacterized protein</fullName>
    </submittedName>
</protein>
<gene>
    <name evidence="3" type="ORF">MNOR_LOCUS20426</name>
</gene>
<reference evidence="3 4" key="1">
    <citation type="submission" date="2024-05" db="EMBL/GenBank/DDBJ databases">
        <authorList>
            <person name="Wallberg A."/>
        </authorList>
    </citation>
    <scope>NUCLEOTIDE SEQUENCE [LARGE SCALE GENOMIC DNA]</scope>
</reference>
<evidence type="ECO:0000256" key="1">
    <source>
        <dbReference type="SAM" id="MobiDB-lite"/>
    </source>
</evidence>
<feature type="region of interest" description="Disordered" evidence="1">
    <location>
        <begin position="78"/>
        <end position="97"/>
    </location>
</feature>
<comment type="caution">
    <text evidence="3">The sequence shown here is derived from an EMBL/GenBank/DDBJ whole genome shotgun (WGS) entry which is preliminary data.</text>
</comment>
<proteinExistence type="predicted"/>
<sequence length="108" mass="12544">MLLLLFSRGLFILTTIHFLRLLFEINISPGILYLDNGFTNSLKGVSFEEMIKGHGHYFLQQDNPQLINYIRQKLHPPSKKPYNLAHPNRKNPTQFGQPSVIRRILGEK</sequence>
<name>A0AAV2R6Y7_MEGNR</name>
<dbReference type="EMBL" id="CAXKWB010015780">
    <property type="protein sequence ID" value="CAL4114432.1"/>
    <property type="molecule type" value="Genomic_DNA"/>
</dbReference>
<evidence type="ECO:0000313" key="4">
    <source>
        <dbReference type="Proteomes" id="UP001497623"/>
    </source>
</evidence>
<feature type="signal peptide" evidence="2">
    <location>
        <begin position="1"/>
        <end position="18"/>
    </location>
</feature>
<keyword evidence="4" id="KW-1185">Reference proteome</keyword>
<dbReference type="AlphaFoldDB" id="A0AAV2R6Y7"/>
<keyword evidence="2" id="KW-0732">Signal</keyword>